<dbReference type="Proteomes" id="UP001163203">
    <property type="component" value="Chromosome"/>
</dbReference>
<dbReference type="InterPro" id="IPR041380">
    <property type="entry name" value="Acetyltransf_17"/>
</dbReference>
<evidence type="ECO:0000259" key="4">
    <source>
        <dbReference type="Pfam" id="PF13530"/>
    </source>
</evidence>
<feature type="active site" description="Proton acceptor; via carboxylate" evidence="3">
    <location>
        <position position="399"/>
    </location>
</feature>
<evidence type="ECO:0000256" key="3">
    <source>
        <dbReference type="HAMAP-Rule" id="MF_01812"/>
    </source>
</evidence>
<comment type="subunit">
    <text evidence="3">Homohexamer; trimer of dimers.</text>
</comment>
<dbReference type="SUPFAM" id="SSF55718">
    <property type="entry name" value="SCP-like"/>
    <property type="match status" value="1"/>
</dbReference>
<feature type="binding site" evidence="3">
    <location>
        <begin position="82"/>
        <end position="84"/>
    </location>
    <ligand>
        <name>acetyl-CoA</name>
        <dbReference type="ChEBI" id="CHEBI:57288"/>
    </ligand>
</feature>
<reference evidence="6" key="1">
    <citation type="submission" date="2022-11" db="EMBL/GenBank/DDBJ databases">
        <authorList>
            <person name="Mo P."/>
        </authorList>
    </citation>
    <scope>NUCLEOTIDE SEQUENCE</scope>
    <source>
        <strain evidence="6">HUAS 11-8</strain>
    </source>
</reference>
<dbReference type="SUPFAM" id="SSF55729">
    <property type="entry name" value="Acyl-CoA N-acyltransferases (Nat)"/>
    <property type="match status" value="1"/>
</dbReference>
<dbReference type="Pfam" id="PF17668">
    <property type="entry name" value="Acetyltransf_17"/>
    <property type="match status" value="1"/>
</dbReference>
<evidence type="ECO:0000313" key="7">
    <source>
        <dbReference type="Proteomes" id="UP001163203"/>
    </source>
</evidence>
<evidence type="ECO:0000313" key="6">
    <source>
        <dbReference type="EMBL" id="WAL63305.1"/>
    </source>
</evidence>
<dbReference type="EMBL" id="CP113836">
    <property type="protein sequence ID" value="WAL63305.1"/>
    <property type="molecule type" value="Genomic_DNA"/>
</dbReference>
<dbReference type="Pfam" id="PF13527">
    <property type="entry name" value="Acetyltransf_9"/>
    <property type="match status" value="1"/>
</dbReference>
<name>A0ABY7AUC0_9PSEU</name>
<sequence>MSDYTVRTLRPEETRAASLVFRGAMHLPPIKDEDWAVAQRLYQPERTFGVFDTELIGTARSFDAEFVVPGGRRVPLGAVTAVGVRSDRVRRGVLSRLMRAQLTDLADRGTTLAGLYASEAVIYGRFGYGPATTEQSFEVDRRRAVLRAEVPAGGELELVGPDAFAERMPQVYAAIAPSRPGMMTRPSHWWPLAELHRRWTENPVVMVVHHGPSGPDGYVIYQVDRKHWNQPSTLEVLELVTASDAACGGLWRYLLGVDLVDTIKLPGRPLDEFAPLLFTDPRRCARTEGGDGLWLRLVDVPAALAARTYEGEPVVVEVADPVLEDNSGRYRISPGGVERTDRPAELRLDVDALAMLYLGAWRASALATAGRVRAADESALTRADRLFATETPAWCGTHF</sequence>
<protein>
    <submittedName>
        <fullName evidence="6">GNAT family N-acetyltransferase</fullName>
    </submittedName>
</protein>
<evidence type="ECO:0000259" key="5">
    <source>
        <dbReference type="Pfam" id="PF17668"/>
    </source>
</evidence>
<dbReference type="PANTHER" id="PTHR37817">
    <property type="entry name" value="N-ACETYLTRANSFERASE EIS"/>
    <property type="match status" value="1"/>
</dbReference>
<dbReference type="InterPro" id="IPR016181">
    <property type="entry name" value="Acyl_CoA_acyltransferase"/>
</dbReference>
<evidence type="ECO:0000256" key="1">
    <source>
        <dbReference type="ARBA" id="ARBA00022679"/>
    </source>
</evidence>
<gene>
    <name evidence="6" type="ORF">ORV05_19990</name>
</gene>
<dbReference type="PANTHER" id="PTHR37817:SF1">
    <property type="entry name" value="N-ACETYLTRANSFERASE EIS"/>
    <property type="match status" value="1"/>
</dbReference>
<dbReference type="HAMAP" id="MF_01812">
    <property type="entry name" value="Eis"/>
    <property type="match status" value="1"/>
</dbReference>
<feature type="active site" description="Proton donor" evidence="3">
    <location>
        <position position="123"/>
    </location>
</feature>
<dbReference type="InterPro" id="IPR025559">
    <property type="entry name" value="Eis_dom"/>
</dbReference>
<dbReference type="RefSeq" id="WP_268441161.1">
    <property type="nucleotide sequence ID" value="NZ_CP113836.1"/>
</dbReference>
<evidence type="ECO:0000256" key="2">
    <source>
        <dbReference type="ARBA" id="ARBA00023315"/>
    </source>
</evidence>
<feature type="binding site" evidence="3">
    <location>
        <begin position="90"/>
        <end position="95"/>
    </location>
    <ligand>
        <name>acetyl-CoA</name>
        <dbReference type="ChEBI" id="CHEBI:57288"/>
    </ligand>
</feature>
<organism evidence="6 7">
    <name type="scientific">Amycolatopsis cynarae</name>
    <dbReference type="NCBI Taxonomy" id="2995223"/>
    <lineage>
        <taxon>Bacteria</taxon>
        <taxon>Bacillati</taxon>
        <taxon>Actinomycetota</taxon>
        <taxon>Actinomycetes</taxon>
        <taxon>Pseudonocardiales</taxon>
        <taxon>Pseudonocardiaceae</taxon>
        <taxon>Amycolatopsis</taxon>
    </lineage>
</organism>
<dbReference type="InterPro" id="IPR051554">
    <property type="entry name" value="Acetyltransferase_Eis"/>
</dbReference>
<feature type="binding site" evidence="3">
    <location>
        <begin position="118"/>
        <end position="119"/>
    </location>
    <ligand>
        <name>acetyl-CoA</name>
        <dbReference type="ChEBI" id="CHEBI:57288"/>
    </ligand>
</feature>
<dbReference type="Pfam" id="PF13530">
    <property type="entry name" value="SCP2_2"/>
    <property type="match status" value="1"/>
</dbReference>
<dbReference type="Gene3D" id="3.40.630.30">
    <property type="match status" value="2"/>
</dbReference>
<keyword evidence="1 3" id="KW-0808">Transferase</keyword>
<proteinExistence type="inferred from homology"/>
<keyword evidence="2 3" id="KW-0012">Acyltransferase</keyword>
<dbReference type="InterPro" id="IPR022902">
    <property type="entry name" value="NAcTrfase_Eis"/>
</dbReference>
<feature type="domain" description="Enhanced intracellular survival protein" evidence="4">
    <location>
        <begin position="300"/>
        <end position="395"/>
    </location>
</feature>
<comment type="similarity">
    <text evidence="3">Belongs to the acetyltransferase Eis family.</text>
</comment>
<accession>A0ABY7AUC0</accession>
<dbReference type="InterPro" id="IPR036527">
    <property type="entry name" value="SCP2_sterol-bd_dom_sf"/>
</dbReference>
<keyword evidence="7" id="KW-1185">Reference proteome</keyword>
<dbReference type="NCBIfam" id="NF002367">
    <property type="entry name" value="PRK01346.1-4"/>
    <property type="match status" value="1"/>
</dbReference>
<feature type="domain" description="Eis-like acetyltransferase" evidence="5">
    <location>
        <begin position="181"/>
        <end position="286"/>
    </location>
</feature>
<dbReference type="Gene3D" id="3.30.1050.10">
    <property type="entry name" value="SCP2 sterol-binding domain"/>
    <property type="match status" value="1"/>
</dbReference>